<dbReference type="AlphaFoldDB" id="A0A1X6NLN0"/>
<evidence type="ECO:0000313" key="2">
    <source>
        <dbReference type="Proteomes" id="UP000218209"/>
    </source>
</evidence>
<proteinExistence type="predicted"/>
<dbReference type="Gene3D" id="3.80.10.10">
    <property type="entry name" value="Ribonuclease Inhibitor"/>
    <property type="match status" value="1"/>
</dbReference>
<gene>
    <name evidence="1" type="ORF">BU14_1699s0001</name>
</gene>
<dbReference type="InterPro" id="IPR032675">
    <property type="entry name" value="LRR_dom_sf"/>
</dbReference>
<dbReference type="Proteomes" id="UP000218209">
    <property type="component" value="Unassembled WGS sequence"/>
</dbReference>
<evidence type="ECO:0000313" key="1">
    <source>
        <dbReference type="EMBL" id="OSX69243.1"/>
    </source>
</evidence>
<dbReference type="EMBL" id="KV919668">
    <property type="protein sequence ID" value="OSX69243.1"/>
    <property type="molecule type" value="Genomic_DNA"/>
</dbReference>
<reference evidence="1 2" key="1">
    <citation type="submission" date="2017-03" db="EMBL/GenBank/DDBJ databases">
        <title>WGS assembly of Porphyra umbilicalis.</title>
        <authorList>
            <person name="Brawley S.H."/>
            <person name="Blouin N.A."/>
            <person name="Ficko-Blean E."/>
            <person name="Wheeler G.L."/>
            <person name="Lohr M."/>
            <person name="Goodson H.V."/>
            <person name="Jenkins J.W."/>
            <person name="Blaby-Haas C.E."/>
            <person name="Helliwell K.E."/>
            <person name="Chan C."/>
            <person name="Marriage T."/>
            <person name="Bhattacharya D."/>
            <person name="Klein A.S."/>
            <person name="Badis Y."/>
            <person name="Brodie J."/>
            <person name="Cao Y."/>
            <person name="Collen J."/>
            <person name="Dittami S.M."/>
            <person name="Gachon C.M."/>
            <person name="Green B.R."/>
            <person name="Karpowicz S."/>
            <person name="Kim J.W."/>
            <person name="Kudahl U."/>
            <person name="Lin S."/>
            <person name="Michel G."/>
            <person name="Mittag M."/>
            <person name="Olson B.J."/>
            <person name="Pangilinan J."/>
            <person name="Peng Y."/>
            <person name="Qiu H."/>
            <person name="Shu S."/>
            <person name="Singer J.T."/>
            <person name="Smith A.G."/>
            <person name="Sprecher B.N."/>
            <person name="Wagner V."/>
            <person name="Wang W."/>
            <person name="Wang Z.-Y."/>
            <person name="Yan J."/>
            <person name="Yarish C."/>
            <person name="Zoeuner-Riek S."/>
            <person name="Zhuang Y."/>
            <person name="Zou Y."/>
            <person name="Lindquist E.A."/>
            <person name="Grimwood J."/>
            <person name="Barry K."/>
            <person name="Rokhsar D.S."/>
            <person name="Schmutz J."/>
            <person name="Stiller J.W."/>
            <person name="Grossman A.R."/>
            <person name="Prochnik S.E."/>
        </authorList>
    </citation>
    <scope>NUCLEOTIDE SEQUENCE [LARGE SCALE GENOMIC DNA]</scope>
    <source>
        <strain evidence="1">4086291</strain>
    </source>
</reference>
<evidence type="ECO:0008006" key="3">
    <source>
        <dbReference type="Google" id="ProtNLM"/>
    </source>
</evidence>
<keyword evidence="2" id="KW-1185">Reference proteome</keyword>
<sequence length="484" mass="52965">MALGEECFPHPLFRVCRRLRSASFDAVTRVSLYEEGYAFVNGDEYDANTGIDSVEDVGRFLLGCRNLRTLRIRSLYEIEDELTTRETPTVRFGAALGECLPYLPLHTLHADSAALASVSARSVSATPLRELHLELEGEPKEQEEQVEPALEPLKTHAATLQVLGVTTEESFAPGFEAAVRQVASLPRLRRLVLSCTMSAQLMSALCVACPAVTTLDLTGSFCRGALSALALPALPSLSDVQIPFTGPGDITHREWISELASMLHDRVLDHLFLMSTAEDEDEEDPAEVIAAVSQLAQLPRALRYYTNEDQGIASSAGLDDECLARLVAAPGAATTLRSLSIELYEDVTVAGMEMLGKLALLQRLHLRAPFFPEDVLQPWVITQVSELKVTCYDPLSMEDVVTALGAAAPALTRLTHLKMHASEPLPPSAAAGLGALSLRTFDFLWFPAREDPIPLTMRAATRKMRVWAARLWRGNVATIRCPEF</sequence>
<protein>
    <recommendedName>
        <fullName evidence="3">F-box domain-containing protein</fullName>
    </recommendedName>
</protein>
<dbReference type="SUPFAM" id="SSF52047">
    <property type="entry name" value="RNI-like"/>
    <property type="match status" value="1"/>
</dbReference>
<accession>A0A1X6NLN0</accession>
<name>A0A1X6NLN0_PORUM</name>
<organism evidence="1 2">
    <name type="scientific">Porphyra umbilicalis</name>
    <name type="common">Purple laver</name>
    <name type="synonym">Red alga</name>
    <dbReference type="NCBI Taxonomy" id="2786"/>
    <lineage>
        <taxon>Eukaryota</taxon>
        <taxon>Rhodophyta</taxon>
        <taxon>Bangiophyceae</taxon>
        <taxon>Bangiales</taxon>
        <taxon>Bangiaceae</taxon>
        <taxon>Porphyra</taxon>
    </lineage>
</organism>